<evidence type="ECO:0000256" key="7">
    <source>
        <dbReference type="ARBA" id="ARBA00023080"/>
    </source>
</evidence>
<feature type="binding site" evidence="10">
    <location>
        <position position="42"/>
    </location>
    <ligand>
        <name>Mg(2+)</name>
        <dbReference type="ChEBI" id="CHEBI:18420"/>
    </ligand>
</feature>
<comment type="catalytic activity">
    <reaction evidence="9 10">
        <text>XTP + H2O = XMP + diphosphate + H(+)</text>
        <dbReference type="Rhea" id="RHEA:28610"/>
        <dbReference type="ChEBI" id="CHEBI:15377"/>
        <dbReference type="ChEBI" id="CHEBI:15378"/>
        <dbReference type="ChEBI" id="CHEBI:33019"/>
        <dbReference type="ChEBI" id="CHEBI:57464"/>
        <dbReference type="ChEBI" id="CHEBI:61314"/>
        <dbReference type="EC" id="3.6.1.66"/>
    </reaction>
</comment>
<dbReference type="PANTHER" id="PTHR11067:SF9">
    <property type="entry name" value="INOSINE TRIPHOSPHATE PYROPHOSPHATASE"/>
    <property type="match status" value="1"/>
</dbReference>
<dbReference type="EMBL" id="CP121196">
    <property type="protein sequence ID" value="XBH15546.1"/>
    <property type="molecule type" value="Genomic_DNA"/>
</dbReference>
<feature type="binding site" evidence="10">
    <location>
        <position position="188"/>
    </location>
    <ligand>
        <name>substrate</name>
    </ligand>
</feature>
<dbReference type="GO" id="GO:0036222">
    <property type="term" value="F:XTP diphosphatase activity"/>
    <property type="evidence" value="ECO:0007669"/>
    <property type="project" value="UniProtKB-UniRule"/>
</dbReference>
<evidence type="ECO:0000256" key="3">
    <source>
        <dbReference type="ARBA" id="ARBA00022723"/>
    </source>
</evidence>
<dbReference type="InterPro" id="IPR002637">
    <property type="entry name" value="RdgB/HAM1"/>
</dbReference>
<dbReference type="GO" id="GO:0009117">
    <property type="term" value="P:nucleotide metabolic process"/>
    <property type="evidence" value="ECO:0007669"/>
    <property type="project" value="UniProtKB-KW"/>
</dbReference>
<feature type="binding site" evidence="10">
    <location>
        <position position="72"/>
    </location>
    <ligand>
        <name>Mg(2+)</name>
        <dbReference type="ChEBI" id="CHEBI:18420"/>
    </ligand>
</feature>
<dbReference type="PANTHER" id="PTHR11067">
    <property type="entry name" value="INOSINE TRIPHOSPHATE PYROPHOSPHATASE/HAM1 PROTEIN"/>
    <property type="match status" value="1"/>
</dbReference>
<comment type="similarity">
    <text evidence="1 10">Belongs to the HAM1 NTPase family.</text>
</comment>
<evidence type="ECO:0000256" key="9">
    <source>
        <dbReference type="ARBA" id="ARBA00052017"/>
    </source>
</evidence>
<feature type="active site" description="Proton acceptor" evidence="10">
    <location>
        <position position="72"/>
    </location>
</feature>
<keyword evidence="7 10" id="KW-0546">Nucleotide metabolism</keyword>
<comment type="cofactor">
    <cofactor evidence="10">
        <name>Mg(2+)</name>
        <dbReference type="ChEBI" id="CHEBI:18420"/>
    </cofactor>
    <text evidence="10">Binds 1 Mg(2+) ion per subunit.</text>
</comment>
<evidence type="ECO:0000313" key="11">
    <source>
        <dbReference type="EMBL" id="XBH15546.1"/>
    </source>
</evidence>
<dbReference type="Pfam" id="PF01725">
    <property type="entry name" value="Ham1p_like"/>
    <property type="match status" value="1"/>
</dbReference>
<keyword evidence="5 10" id="KW-0378">Hydrolase</keyword>
<dbReference type="HAMAP" id="MF_01405">
    <property type="entry name" value="Non_canon_purine_NTPase"/>
    <property type="match status" value="1"/>
</dbReference>
<dbReference type="RefSeq" id="WP_348260779.1">
    <property type="nucleotide sequence ID" value="NZ_CP121196.1"/>
</dbReference>
<accession>A0AAU7DDZ0</accession>
<keyword evidence="6 10" id="KW-0460">Magnesium</keyword>
<keyword evidence="4 10" id="KW-0547">Nucleotide-binding</keyword>
<dbReference type="GO" id="GO:0017111">
    <property type="term" value="F:ribonucleoside triphosphate phosphatase activity"/>
    <property type="evidence" value="ECO:0007669"/>
    <property type="project" value="InterPro"/>
</dbReference>
<dbReference type="GO" id="GO:0035870">
    <property type="term" value="F:dITP diphosphatase activity"/>
    <property type="evidence" value="ECO:0007669"/>
    <property type="project" value="UniProtKB-UniRule"/>
</dbReference>
<dbReference type="GO" id="GO:0000166">
    <property type="term" value="F:nucleotide binding"/>
    <property type="evidence" value="ECO:0007669"/>
    <property type="project" value="UniProtKB-KW"/>
</dbReference>
<dbReference type="InterPro" id="IPR029001">
    <property type="entry name" value="ITPase-like_fam"/>
</dbReference>
<feature type="binding site" evidence="10">
    <location>
        <begin position="165"/>
        <end position="168"/>
    </location>
    <ligand>
        <name>substrate</name>
    </ligand>
</feature>
<dbReference type="GO" id="GO:0009146">
    <property type="term" value="P:purine nucleoside triphosphate catabolic process"/>
    <property type="evidence" value="ECO:0007669"/>
    <property type="project" value="UniProtKB-UniRule"/>
</dbReference>
<dbReference type="GO" id="GO:0036220">
    <property type="term" value="F:ITP diphosphatase activity"/>
    <property type="evidence" value="ECO:0007669"/>
    <property type="project" value="UniProtKB-UniRule"/>
</dbReference>
<feature type="binding site" evidence="10">
    <location>
        <position position="73"/>
    </location>
    <ligand>
        <name>substrate</name>
    </ligand>
</feature>
<dbReference type="GO" id="GO:0046872">
    <property type="term" value="F:metal ion binding"/>
    <property type="evidence" value="ECO:0007669"/>
    <property type="project" value="UniProtKB-KW"/>
</dbReference>
<dbReference type="InterPro" id="IPR020922">
    <property type="entry name" value="dITP/XTP_pyrophosphatase"/>
</dbReference>
<dbReference type="EC" id="3.6.1.66" evidence="10"/>
<organism evidence="11">
    <name type="scientific">Telmatobacter sp. DSM 110680</name>
    <dbReference type="NCBI Taxonomy" id="3036704"/>
    <lineage>
        <taxon>Bacteria</taxon>
        <taxon>Pseudomonadati</taxon>
        <taxon>Acidobacteriota</taxon>
        <taxon>Terriglobia</taxon>
        <taxon>Terriglobales</taxon>
        <taxon>Acidobacteriaceae</taxon>
        <taxon>Telmatobacter</taxon>
    </lineage>
</organism>
<evidence type="ECO:0000256" key="10">
    <source>
        <dbReference type="HAMAP-Rule" id="MF_01405"/>
    </source>
</evidence>
<sequence>MPLRLFVATTSKGKLRDFRTAAETHAVSIDPLPDLADIEAPEEDGETFAENATIKAVYYSQFAPGAIVLADDSGLEVDAISGAPGVRSARFAADAGLVDSPDANDNTDVWNNIVLLQRLDGVPSARRTARYHCALVAAVDGKQTHQSDGTVEGMILNAPRGTGGFGYDPLFYLPKLDRTMAEIDLQTKLSLSHRGRALEALLAQFHI</sequence>
<dbReference type="Gene3D" id="3.90.950.10">
    <property type="match status" value="1"/>
</dbReference>
<evidence type="ECO:0000256" key="8">
    <source>
        <dbReference type="ARBA" id="ARBA00051875"/>
    </source>
</evidence>
<feature type="binding site" evidence="10">
    <location>
        <begin position="9"/>
        <end position="14"/>
    </location>
    <ligand>
        <name>substrate</name>
    </ligand>
</feature>
<comment type="catalytic activity">
    <reaction evidence="8 10">
        <text>dITP + H2O = dIMP + diphosphate + H(+)</text>
        <dbReference type="Rhea" id="RHEA:28342"/>
        <dbReference type="ChEBI" id="CHEBI:15377"/>
        <dbReference type="ChEBI" id="CHEBI:15378"/>
        <dbReference type="ChEBI" id="CHEBI:33019"/>
        <dbReference type="ChEBI" id="CHEBI:61194"/>
        <dbReference type="ChEBI" id="CHEBI:61382"/>
        <dbReference type="EC" id="3.6.1.66"/>
    </reaction>
</comment>
<dbReference type="GO" id="GO:0005829">
    <property type="term" value="C:cytosol"/>
    <property type="evidence" value="ECO:0007669"/>
    <property type="project" value="TreeGrafter"/>
</dbReference>
<protein>
    <recommendedName>
        <fullName evidence="10">dITP/XTP pyrophosphatase</fullName>
        <ecNumber evidence="10">3.6.1.66</ecNumber>
    </recommendedName>
    <alternativeName>
        <fullName evidence="10">Non-canonical purine NTP pyrophosphatase</fullName>
    </alternativeName>
    <alternativeName>
        <fullName evidence="10">Non-standard purine NTP pyrophosphatase</fullName>
    </alternativeName>
    <alternativeName>
        <fullName evidence="10">Nucleoside-triphosphate diphosphatase</fullName>
    </alternativeName>
    <alternativeName>
        <fullName evidence="10">Nucleoside-triphosphate pyrophosphatase</fullName>
        <shortName evidence="10">NTPase</shortName>
    </alternativeName>
</protein>
<gene>
    <name evidence="11" type="ORF">P8935_13300</name>
</gene>
<keyword evidence="3 10" id="KW-0479">Metal-binding</keyword>
<proteinExistence type="inferred from homology"/>
<dbReference type="CDD" id="cd00515">
    <property type="entry name" value="HAM1"/>
    <property type="match status" value="1"/>
</dbReference>
<evidence type="ECO:0000256" key="6">
    <source>
        <dbReference type="ARBA" id="ARBA00022842"/>
    </source>
</evidence>
<comment type="catalytic activity">
    <reaction evidence="10">
        <text>ITP + H2O = IMP + diphosphate + H(+)</text>
        <dbReference type="Rhea" id="RHEA:29399"/>
        <dbReference type="ChEBI" id="CHEBI:15377"/>
        <dbReference type="ChEBI" id="CHEBI:15378"/>
        <dbReference type="ChEBI" id="CHEBI:33019"/>
        <dbReference type="ChEBI" id="CHEBI:58053"/>
        <dbReference type="ChEBI" id="CHEBI:61402"/>
        <dbReference type="EC" id="3.6.1.66"/>
    </reaction>
</comment>
<evidence type="ECO:0000256" key="4">
    <source>
        <dbReference type="ARBA" id="ARBA00022741"/>
    </source>
</evidence>
<dbReference type="SUPFAM" id="SSF52972">
    <property type="entry name" value="ITPase-like"/>
    <property type="match status" value="1"/>
</dbReference>
<comment type="subunit">
    <text evidence="2 10">Homodimer.</text>
</comment>
<comment type="function">
    <text evidence="10">Pyrophosphatase that catalyzes the hydrolysis of nucleoside triphosphates to their monophosphate derivatives, with a high preference for the non-canonical purine nucleotides XTP (xanthosine triphosphate), dITP (deoxyinosine triphosphate) and ITP. Seems to function as a house-cleaning enzyme that removes non-canonical purine nucleotides from the nucleotide pool, thus preventing their incorporation into DNA/RNA and avoiding chromosomal lesions.</text>
</comment>
<name>A0AAU7DDZ0_9BACT</name>
<evidence type="ECO:0000256" key="5">
    <source>
        <dbReference type="ARBA" id="ARBA00022801"/>
    </source>
</evidence>
<dbReference type="AlphaFoldDB" id="A0AAU7DDZ0"/>
<feature type="binding site" evidence="10">
    <location>
        <begin position="193"/>
        <end position="194"/>
    </location>
    <ligand>
        <name>substrate</name>
    </ligand>
</feature>
<dbReference type="FunFam" id="3.90.950.10:FF:000001">
    <property type="entry name" value="dITP/XTP pyrophosphatase"/>
    <property type="match status" value="1"/>
</dbReference>
<evidence type="ECO:0000256" key="2">
    <source>
        <dbReference type="ARBA" id="ARBA00011738"/>
    </source>
</evidence>
<evidence type="ECO:0000256" key="1">
    <source>
        <dbReference type="ARBA" id="ARBA00008023"/>
    </source>
</evidence>
<reference evidence="11" key="1">
    <citation type="submission" date="2023-03" db="EMBL/GenBank/DDBJ databases">
        <title>Edaphobacter sp.</title>
        <authorList>
            <person name="Huber K.J."/>
            <person name="Papendorf J."/>
            <person name="Pilke C."/>
            <person name="Bunk B."/>
            <person name="Sproeer C."/>
            <person name="Pester M."/>
        </authorList>
    </citation>
    <scope>NUCLEOTIDE SEQUENCE</scope>
    <source>
        <strain evidence="11">DSM 110680</strain>
    </source>
</reference>